<evidence type="ECO:0000313" key="5">
    <source>
        <dbReference type="Proteomes" id="UP000216538"/>
    </source>
</evidence>
<dbReference type="STRING" id="1072583.KUC_1638"/>
<dbReference type="EMBL" id="JH393257">
    <property type="protein sequence ID" value="EHJ94679.1"/>
    <property type="molecule type" value="Genomic_DNA"/>
</dbReference>
<protein>
    <recommendedName>
        <fullName evidence="6">Arylsulfatase</fullName>
    </recommendedName>
</protein>
<sequence>MSNQALSTNSPRIGLIHALEESVIPIRDAFSRLWPEAQTADLLDTSLAVDLARTGALNQAMRERFLTLGRYAAAGNGTQDTQAILFTCSAFGPAIDAVKADLSIPVLRPNEAAFEEALSNSTRIALVVTFAPSLPSLTQELEDMAKAKGKQIHITPILAEGALAALKAGDGAGHDAAVLSVCNNLGAQDVILLGQFSLARAAKALQPHVDCPIITTPDSSVRALRRLVASS</sequence>
<evidence type="ECO:0000256" key="1">
    <source>
        <dbReference type="ARBA" id="ARBA00038414"/>
    </source>
</evidence>
<accession>A0A265E1L1</accession>
<dbReference type="OrthoDB" id="978447at2"/>
<dbReference type="Gene3D" id="3.40.50.12500">
    <property type="match status" value="1"/>
</dbReference>
<dbReference type="Proteomes" id="UP000216538">
    <property type="component" value="Unassembled WGS sequence"/>
</dbReference>
<dbReference type="Proteomes" id="UP000005756">
    <property type="component" value="Unassembled WGS sequence"/>
</dbReference>
<reference evidence="2 4" key="1">
    <citation type="submission" date="2011-10" db="EMBL/GenBank/DDBJ databases">
        <authorList>
            <person name="Quillaguamn J."/>
            <person name="Guzmn D."/>
            <person name="Balderrama-Subieta A."/>
            <person name="Cardona-Ortuo C."/>
            <person name="Guevara-Martnez M."/>
            <person name="Callisaya-Quispe N."/>
        </authorList>
    </citation>
    <scope>NUCLEOTIDE SEQUENCE [LARGE SCALE GENOMIC DNA]</scope>
    <source>
        <strain evidence="2 4">LC1</strain>
    </source>
</reference>
<evidence type="ECO:0000313" key="3">
    <source>
        <dbReference type="EMBL" id="OZT75483.1"/>
    </source>
</evidence>
<gene>
    <name evidence="3" type="ORF">CE457_03575</name>
    <name evidence="2" type="ORF">KUC_1638</name>
</gene>
<dbReference type="EMBL" id="NPEY01000002">
    <property type="protein sequence ID" value="OZT75483.1"/>
    <property type="molecule type" value="Genomic_DNA"/>
</dbReference>
<evidence type="ECO:0000313" key="2">
    <source>
        <dbReference type="EMBL" id="EHJ94679.1"/>
    </source>
</evidence>
<reference evidence="3 5" key="2">
    <citation type="submission" date="2017-07" db="EMBL/GenBank/DDBJ databases">
        <title>Shotgun whole genome sequences of three halophilic bacterial isolates.</title>
        <authorList>
            <person name="Pozzo T."/>
            <person name="Higdon S.M."/>
            <person name="Quillaguaman J."/>
        </authorList>
    </citation>
    <scope>NUCLEOTIDE SEQUENCE [LARGE SCALE GENOMIC DNA]</scope>
    <source>
        <strain evidence="3 5">LC1</strain>
    </source>
</reference>
<proteinExistence type="inferred from homology"/>
<evidence type="ECO:0000313" key="4">
    <source>
        <dbReference type="Proteomes" id="UP000005756"/>
    </source>
</evidence>
<dbReference type="GO" id="GO:0047661">
    <property type="term" value="F:amino-acid racemase activity"/>
    <property type="evidence" value="ECO:0007669"/>
    <property type="project" value="InterPro"/>
</dbReference>
<evidence type="ECO:0008006" key="6">
    <source>
        <dbReference type="Google" id="ProtNLM"/>
    </source>
</evidence>
<dbReference type="RefSeq" id="WP_007112615.1">
    <property type="nucleotide sequence ID" value="NZ_JH393257.1"/>
</dbReference>
<keyword evidence="5" id="KW-1185">Reference proteome</keyword>
<name>A0A265E1L1_9GAMM</name>
<organism evidence="2 4">
    <name type="scientific">Vreelandella boliviensis LC1</name>
    <dbReference type="NCBI Taxonomy" id="1072583"/>
    <lineage>
        <taxon>Bacteria</taxon>
        <taxon>Pseudomonadati</taxon>
        <taxon>Pseudomonadota</taxon>
        <taxon>Gammaproteobacteria</taxon>
        <taxon>Oceanospirillales</taxon>
        <taxon>Halomonadaceae</taxon>
        <taxon>Vreelandella</taxon>
    </lineage>
</organism>
<dbReference type="AlphaFoldDB" id="A0A265E1L1"/>
<dbReference type="InterPro" id="IPR015942">
    <property type="entry name" value="Asp/Glu/hydantoin_racemase"/>
</dbReference>
<comment type="similarity">
    <text evidence="1">Belongs to the HyuE racemase family.</text>
</comment>
<dbReference type="Pfam" id="PF01177">
    <property type="entry name" value="Asp_Glu_race"/>
    <property type="match status" value="1"/>
</dbReference>
<dbReference type="InterPro" id="IPR053714">
    <property type="entry name" value="Iso_Racemase_Enz_sf"/>
</dbReference>